<comment type="caution">
    <text evidence="1">The sequence shown here is derived from an EMBL/GenBank/DDBJ whole genome shotgun (WGS) entry which is preliminary data.</text>
</comment>
<gene>
    <name evidence="1" type="ORF">DS745_13175</name>
</gene>
<protein>
    <submittedName>
        <fullName evidence="1">Uncharacterized protein</fullName>
    </submittedName>
</protein>
<keyword evidence="2" id="KW-1185">Reference proteome</keyword>
<accession>A0A4Q0VR41</accession>
<dbReference type="EMBL" id="QOUX01000042">
    <property type="protein sequence ID" value="RXI99829.1"/>
    <property type="molecule type" value="Genomic_DNA"/>
</dbReference>
<evidence type="ECO:0000313" key="1">
    <source>
        <dbReference type="EMBL" id="RXI99829.1"/>
    </source>
</evidence>
<proteinExistence type="predicted"/>
<sequence length="93" mass="10736">MLKRKMWFVTFCILLVSIVFLYVAEFEIAYLPPEEKIINNKGATMLTGLANTHRTGKLLLHEDILPIDESYLELKTTASYKKATKLRTRRAGF</sequence>
<dbReference type="Proteomes" id="UP000290649">
    <property type="component" value="Unassembled WGS sequence"/>
</dbReference>
<dbReference type="RefSeq" id="WP_129078685.1">
    <property type="nucleotide sequence ID" value="NZ_QOUX01000042.1"/>
</dbReference>
<reference evidence="1 2" key="1">
    <citation type="journal article" date="2019" name="Int. J. Syst. Evol. Microbiol.">
        <title>Anaerobacillus alkaliphilus sp. nov., a novel alkaliphilic and moderately halophilic bacterium.</title>
        <authorList>
            <person name="Borsodi A.K."/>
            <person name="Aszalos J.M."/>
            <person name="Bihari P."/>
            <person name="Nagy I."/>
            <person name="Schumann P."/>
            <person name="Sproer C."/>
            <person name="Kovacs A.L."/>
            <person name="Boka K."/>
            <person name="Dobosy P."/>
            <person name="Ovari M."/>
            <person name="Szili-Kovacs T."/>
            <person name="Toth E."/>
        </authorList>
    </citation>
    <scope>NUCLEOTIDE SEQUENCE [LARGE SCALE GENOMIC DNA]</scope>
    <source>
        <strain evidence="1 2">B16-10</strain>
    </source>
</reference>
<dbReference type="AlphaFoldDB" id="A0A4Q0VR41"/>
<evidence type="ECO:0000313" key="2">
    <source>
        <dbReference type="Proteomes" id="UP000290649"/>
    </source>
</evidence>
<name>A0A4Q0VR41_9BACI</name>
<organism evidence="1 2">
    <name type="scientific">Anaerobacillus alkaliphilus</name>
    <dbReference type="NCBI Taxonomy" id="1548597"/>
    <lineage>
        <taxon>Bacteria</taxon>
        <taxon>Bacillati</taxon>
        <taxon>Bacillota</taxon>
        <taxon>Bacilli</taxon>
        <taxon>Bacillales</taxon>
        <taxon>Bacillaceae</taxon>
        <taxon>Anaerobacillus</taxon>
    </lineage>
</organism>